<evidence type="ECO:0000256" key="2">
    <source>
        <dbReference type="ARBA" id="ARBA00022448"/>
    </source>
</evidence>
<feature type="transmembrane region" description="Helical" evidence="7">
    <location>
        <begin position="390"/>
        <end position="410"/>
    </location>
</feature>
<evidence type="ECO:0000256" key="7">
    <source>
        <dbReference type="SAM" id="Phobius"/>
    </source>
</evidence>
<dbReference type="PROSITE" id="PS50850">
    <property type="entry name" value="MFS"/>
    <property type="match status" value="1"/>
</dbReference>
<evidence type="ECO:0000313" key="10">
    <source>
        <dbReference type="Proteomes" id="UP000316242"/>
    </source>
</evidence>
<feature type="transmembrane region" description="Helical" evidence="7">
    <location>
        <begin position="416"/>
        <end position="438"/>
    </location>
</feature>
<feature type="transmembrane region" description="Helical" evidence="7">
    <location>
        <begin position="262"/>
        <end position="283"/>
    </location>
</feature>
<evidence type="ECO:0000256" key="4">
    <source>
        <dbReference type="ARBA" id="ARBA00022692"/>
    </source>
</evidence>
<dbReference type="Gene3D" id="1.20.1250.20">
    <property type="entry name" value="MFS general substrate transporter like domains"/>
    <property type="match status" value="1"/>
</dbReference>
<keyword evidence="2" id="KW-0813">Transport</keyword>
<sequence>MGQRVAPPVKTLPGTFLAQLVVATLILGVNLSVISELRMQPMNHRVISWNPGLTARLVITVAVSFLLLVGANLATPLYPALQAELHLGAMGTTVAFASYVCSLMVFLSTVGHWSDHIGRRAALVVAVVVSIAGTLVFASASNLLELCLGRGLQGTGVALATGASAAALRELLPSRPEWASRFTLLASSGGVAFGPVLGGALADLPGGRHTVFVVQAFLLLLVLIPLSTLQARPAIALAERGQRSKALAPRRLGIPSSAREQFWLAALVGFLSFAIFGFVLSLAPGYFAGAFGLESLLAIGLIAGLPLGISALSQLVVRGGKRLLPIGLGLMATSTVGLAVAAEHRQLAWAIAALVLLGLGQGIAFRTAFASAVDAVSDQQHAQTVSTIYLVTYLGSAVPVIALGWAVGAFGQQQSILVFSLFCSAVAAALTLWAWMGLRRAR</sequence>
<feature type="transmembrane region" description="Helical" evidence="7">
    <location>
        <begin position="87"/>
        <end position="109"/>
    </location>
</feature>
<organism evidence="9 10">
    <name type="scientific">Glutamicibacter nicotianae</name>
    <name type="common">Arthrobacter nicotianae</name>
    <dbReference type="NCBI Taxonomy" id="37929"/>
    <lineage>
        <taxon>Bacteria</taxon>
        <taxon>Bacillati</taxon>
        <taxon>Actinomycetota</taxon>
        <taxon>Actinomycetes</taxon>
        <taxon>Micrococcales</taxon>
        <taxon>Micrococcaceae</taxon>
        <taxon>Glutamicibacter</taxon>
    </lineage>
</organism>
<dbReference type="PANTHER" id="PTHR23517:SF13">
    <property type="entry name" value="MAJOR FACILITATOR SUPERFAMILY MFS_1"/>
    <property type="match status" value="1"/>
</dbReference>
<evidence type="ECO:0000256" key="6">
    <source>
        <dbReference type="ARBA" id="ARBA00023136"/>
    </source>
</evidence>
<feature type="transmembrane region" description="Helical" evidence="7">
    <location>
        <begin position="295"/>
        <end position="316"/>
    </location>
</feature>
<evidence type="ECO:0000256" key="3">
    <source>
        <dbReference type="ARBA" id="ARBA00022475"/>
    </source>
</evidence>
<feature type="transmembrane region" description="Helical" evidence="7">
    <location>
        <begin position="347"/>
        <end position="369"/>
    </location>
</feature>
<feature type="transmembrane region" description="Helical" evidence="7">
    <location>
        <begin position="16"/>
        <end position="34"/>
    </location>
</feature>
<comment type="subcellular location">
    <subcellularLocation>
        <location evidence="1">Cell membrane</location>
        <topology evidence="1">Multi-pass membrane protein</topology>
    </subcellularLocation>
</comment>
<dbReference type="InterPro" id="IPR020846">
    <property type="entry name" value="MFS_dom"/>
</dbReference>
<evidence type="ECO:0000256" key="5">
    <source>
        <dbReference type="ARBA" id="ARBA00022989"/>
    </source>
</evidence>
<dbReference type="EMBL" id="BJNE01000021">
    <property type="protein sequence ID" value="GEC13854.1"/>
    <property type="molecule type" value="Genomic_DNA"/>
</dbReference>
<dbReference type="Proteomes" id="UP000316242">
    <property type="component" value="Unassembled WGS sequence"/>
</dbReference>
<dbReference type="InterPro" id="IPR036259">
    <property type="entry name" value="MFS_trans_sf"/>
</dbReference>
<keyword evidence="5 7" id="KW-1133">Transmembrane helix</keyword>
<dbReference type="PANTHER" id="PTHR23517">
    <property type="entry name" value="RESISTANCE PROTEIN MDTM, PUTATIVE-RELATED-RELATED"/>
    <property type="match status" value="1"/>
</dbReference>
<feature type="transmembrane region" description="Helical" evidence="7">
    <location>
        <begin position="323"/>
        <end position="341"/>
    </location>
</feature>
<feature type="transmembrane region" description="Helical" evidence="7">
    <location>
        <begin position="121"/>
        <end position="140"/>
    </location>
</feature>
<keyword evidence="10" id="KW-1185">Reference proteome</keyword>
<feature type="transmembrane region" description="Helical" evidence="7">
    <location>
        <begin position="214"/>
        <end position="235"/>
    </location>
</feature>
<evidence type="ECO:0000313" key="9">
    <source>
        <dbReference type="EMBL" id="GEC13854.1"/>
    </source>
</evidence>
<feature type="transmembrane region" description="Helical" evidence="7">
    <location>
        <begin position="55"/>
        <end position="75"/>
    </location>
</feature>
<gene>
    <name evidence="9" type="ORF">ANI01nite_30570</name>
</gene>
<dbReference type="InterPro" id="IPR011701">
    <property type="entry name" value="MFS"/>
</dbReference>
<feature type="transmembrane region" description="Helical" evidence="7">
    <location>
        <begin position="184"/>
        <end position="202"/>
    </location>
</feature>
<proteinExistence type="predicted"/>
<evidence type="ECO:0000259" key="8">
    <source>
        <dbReference type="PROSITE" id="PS50850"/>
    </source>
</evidence>
<dbReference type="Pfam" id="PF07690">
    <property type="entry name" value="MFS_1"/>
    <property type="match status" value="1"/>
</dbReference>
<keyword evidence="4 7" id="KW-0812">Transmembrane</keyword>
<feature type="transmembrane region" description="Helical" evidence="7">
    <location>
        <begin position="152"/>
        <end position="172"/>
    </location>
</feature>
<dbReference type="InterPro" id="IPR050171">
    <property type="entry name" value="MFS_Transporters"/>
</dbReference>
<evidence type="ECO:0000256" key="1">
    <source>
        <dbReference type="ARBA" id="ARBA00004651"/>
    </source>
</evidence>
<keyword evidence="3" id="KW-1003">Cell membrane</keyword>
<accession>A0ABQ0RPW6</accession>
<feature type="domain" description="Major facilitator superfamily (MFS) profile" evidence="8">
    <location>
        <begin position="16"/>
        <end position="442"/>
    </location>
</feature>
<reference evidence="9 10" key="1">
    <citation type="submission" date="2019-06" db="EMBL/GenBank/DDBJ databases">
        <title>Whole genome shotgun sequence of Glutamicibacter nicotianae NBRC 14234.</title>
        <authorList>
            <person name="Hosoyama A."/>
            <person name="Uohara A."/>
            <person name="Ohji S."/>
            <person name="Ichikawa N."/>
        </authorList>
    </citation>
    <scope>NUCLEOTIDE SEQUENCE [LARGE SCALE GENOMIC DNA]</scope>
    <source>
        <strain evidence="9 10">NBRC 14234</strain>
    </source>
</reference>
<keyword evidence="6 7" id="KW-0472">Membrane</keyword>
<name>A0ABQ0RPW6_GLUNI</name>
<protein>
    <recommendedName>
        <fullName evidence="8">Major facilitator superfamily (MFS) profile domain-containing protein</fullName>
    </recommendedName>
</protein>
<comment type="caution">
    <text evidence="9">The sequence shown here is derived from an EMBL/GenBank/DDBJ whole genome shotgun (WGS) entry which is preliminary data.</text>
</comment>
<dbReference type="SUPFAM" id="SSF103473">
    <property type="entry name" value="MFS general substrate transporter"/>
    <property type="match status" value="1"/>
</dbReference>